<evidence type="ECO:0000313" key="3">
    <source>
        <dbReference type="EMBL" id="MFC5492213.1"/>
    </source>
</evidence>
<proteinExistence type="predicted"/>
<evidence type="ECO:0000256" key="2">
    <source>
        <dbReference type="SAM" id="SignalP"/>
    </source>
</evidence>
<dbReference type="RefSeq" id="WP_345176966.1">
    <property type="nucleotide sequence ID" value="NZ_BAABFQ010000006.1"/>
</dbReference>
<comment type="caution">
    <text evidence="3">The sequence shown here is derived from an EMBL/GenBank/DDBJ whole genome shotgun (WGS) entry which is preliminary data.</text>
</comment>
<evidence type="ECO:0000256" key="1">
    <source>
        <dbReference type="SAM" id="MobiDB-lite"/>
    </source>
</evidence>
<dbReference type="EMBL" id="JBHSMD010000001">
    <property type="protein sequence ID" value="MFC5492213.1"/>
    <property type="molecule type" value="Genomic_DNA"/>
</dbReference>
<feature type="region of interest" description="Disordered" evidence="1">
    <location>
        <begin position="90"/>
        <end position="110"/>
    </location>
</feature>
<keyword evidence="4" id="KW-1185">Reference proteome</keyword>
<sequence length="391" mass="42931">MTAHPRYRRLVALAAGALVAPLALVATTTAPADAAPQKHKHEVYIYKVEKNLKLAGVGTDTMGDTTTPFLQCNGGDIVLDGMWMVKSVDPYHAPNPDPDEDPDFPSTNTNGGKYNDLRDVYVLASWPDADPRRWNFEFENRAYGDAQVKIYATCVRGFTEKSGAPNHNHQILVRPLTTRTTDFTHWTGHPTLGPNRSYYSWGAGASTVDPTGCGAGEYFVAPGFKMTASMPQKYHRLVASYPAVNPGAPGRGWTWEFGESVPLSVSPTNLPNINLYGKCISRKVGANPHTHALAMKHMPSADVSTGTGVNIPVGDPRFVEYSCDQDEPDFFGYKAAVGFFWVGHNWHHNWFLGMEPRPKTRVFGFWNAGAVSVETRFGALCINSRTANPIL</sequence>
<protein>
    <recommendedName>
        <fullName evidence="5">Secreted protein</fullName>
    </recommendedName>
</protein>
<name>A0ABW0MXP5_9ACTN</name>
<organism evidence="3 4">
    <name type="scientific">Nocardioides caricicola</name>
    <dbReference type="NCBI Taxonomy" id="634770"/>
    <lineage>
        <taxon>Bacteria</taxon>
        <taxon>Bacillati</taxon>
        <taxon>Actinomycetota</taxon>
        <taxon>Actinomycetes</taxon>
        <taxon>Propionibacteriales</taxon>
        <taxon>Nocardioidaceae</taxon>
        <taxon>Nocardioides</taxon>
    </lineage>
</organism>
<reference evidence="4" key="1">
    <citation type="journal article" date="2019" name="Int. J. Syst. Evol. Microbiol.">
        <title>The Global Catalogue of Microorganisms (GCM) 10K type strain sequencing project: providing services to taxonomists for standard genome sequencing and annotation.</title>
        <authorList>
            <consortium name="The Broad Institute Genomics Platform"/>
            <consortium name="The Broad Institute Genome Sequencing Center for Infectious Disease"/>
            <person name="Wu L."/>
            <person name="Ma J."/>
        </authorList>
    </citation>
    <scope>NUCLEOTIDE SEQUENCE [LARGE SCALE GENOMIC DNA]</scope>
    <source>
        <strain evidence="4">KACC 13778</strain>
    </source>
</reference>
<feature type="signal peptide" evidence="2">
    <location>
        <begin position="1"/>
        <end position="25"/>
    </location>
</feature>
<dbReference type="Proteomes" id="UP001595956">
    <property type="component" value="Unassembled WGS sequence"/>
</dbReference>
<evidence type="ECO:0000313" key="4">
    <source>
        <dbReference type="Proteomes" id="UP001595956"/>
    </source>
</evidence>
<gene>
    <name evidence="3" type="ORF">ACFPKY_03835</name>
</gene>
<evidence type="ECO:0008006" key="5">
    <source>
        <dbReference type="Google" id="ProtNLM"/>
    </source>
</evidence>
<keyword evidence="2" id="KW-0732">Signal</keyword>
<feature type="chain" id="PRO_5046242415" description="Secreted protein" evidence="2">
    <location>
        <begin position="26"/>
        <end position="391"/>
    </location>
</feature>
<accession>A0ABW0MXP5</accession>